<dbReference type="Proteomes" id="UP000005819">
    <property type="component" value="Unassembled WGS sequence"/>
</dbReference>
<sequence length="55" mass="6409">MCGKTAKNKKNAKKNSTLIPIAKFCLYLHKIFRRFRFAETATPFFGLRRTQENDG</sequence>
<comment type="caution">
    <text evidence="1">The sequence shown here is derived from an EMBL/GenBank/DDBJ whole genome shotgun (WGS) entry which is preliminary data.</text>
</comment>
<protein>
    <submittedName>
        <fullName evidence="1">Uncharacterized protein</fullName>
    </submittedName>
</protein>
<evidence type="ECO:0000313" key="2">
    <source>
        <dbReference type="Proteomes" id="UP000005819"/>
    </source>
</evidence>
<proteinExistence type="predicted"/>
<evidence type="ECO:0000313" key="1">
    <source>
        <dbReference type="EMBL" id="EDS04411.1"/>
    </source>
</evidence>
<gene>
    <name evidence="1" type="ORF">ALIPUT_00282</name>
</gene>
<reference evidence="1" key="1">
    <citation type="submission" date="2007-10" db="EMBL/GenBank/DDBJ databases">
        <authorList>
            <person name="Fulton L."/>
            <person name="Clifton S."/>
            <person name="Fulton B."/>
            <person name="Xu J."/>
            <person name="Minx P."/>
            <person name="Pepin K.H."/>
            <person name="Johnson M."/>
            <person name="Thiruvilangam P."/>
            <person name="Bhonagiri V."/>
            <person name="Nash W.E."/>
            <person name="Mardis E.R."/>
            <person name="Wilson R.K."/>
        </authorList>
    </citation>
    <scope>NUCLEOTIDE SEQUENCE [LARGE SCALE GENOMIC DNA]</scope>
    <source>
        <strain evidence="1">DSM 17216</strain>
    </source>
</reference>
<reference evidence="1" key="2">
    <citation type="submission" date="2013-09" db="EMBL/GenBank/DDBJ databases">
        <title>Draft genome sequence of Alistipes putredinis (DSM 17216).</title>
        <authorList>
            <person name="Sudarsanam P."/>
            <person name="Ley R."/>
            <person name="Guruge J."/>
            <person name="Turnbaugh P.J."/>
            <person name="Mahowald M."/>
            <person name="Liep D."/>
            <person name="Gordon J."/>
        </authorList>
    </citation>
    <scope>NUCLEOTIDE SEQUENCE</scope>
    <source>
        <strain evidence="1">DSM 17216</strain>
    </source>
</reference>
<dbReference type="AlphaFoldDB" id="B0MST5"/>
<organism evidence="1 2">
    <name type="scientific">Alistipes putredinis DSM 17216</name>
    <dbReference type="NCBI Taxonomy" id="445970"/>
    <lineage>
        <taxon>Bacteria</taxon>
        <taxon>Pseudomonadati</taxon>
        <taxon>Bacteroidota</taxon>
        <taxon>Bacteroidia</taxon>
        <taxon>Bacteroidales</taxon>
        <taxon>Rikenellaceae</taxon>
        <taxon>Alistipes</taxon>
    </lineage>
</organism>
<dbReference type="EMBL" id="ABFK02000016">
    <property type="protein sequence ID" value="EDS04411.1"/>
    <property type="molecule type" value="Genomic_DNA"/>
</dbReference>
<dbReference type="HOGENOM" id="CLU_3021615_0_0_10"/>
<name>B0MST5_9BACT</name>
<keyword evidence="2" id="KW-1185">Reference proteome</keyword>
<accession>B0MST5</accession>